<accession>A0A2D2LX98</accession>
<evidence type="ECO:0000313" key="3">
    <source>
        <dbReference type="EMBL" id="ATR79616.1"/>
    </source>
</evidence>
<gene>
    <name evidence="4" type="ORF">E6P75_08760</name>
    <name evidence="3" type="ORF">NP7_09610</name>
</gene>
<keyword evidence="3" id="KW-0614">Plasmid</keyword>
<evidence type="ECO:0000256" key="1">
    <source>
        <dbReference type="SAM" id="Phobius"/>
    </source>
</evidence>
<organism evidence="3 5">
    <name type="scientific">Faucicola osloensis</name>
    <name type="common">Moraxella osloensis</name>
    <dbReference type="NCBI Taxonomy" id="34062"/>
    <lineage>
        <taxon>Bacteria</taxon>
        <taxon>Pseudomonadati</taxon>
        <taxon>Pseudomonadota</taxon>
        <taxon>Gammaproteobacteria</taxon>
        <taxon>Moraxellales</taxon>
        <taxon>Moraxellaceae</taxon>
        <taxon>Faucicola</taxon>
    </lineage>
</organism>
<keyword evidence="2" id="KW-0732">Signal</keyword>
<proteinExistence type="predicted"/>
<reference evidence="3" key="3">
    <citation type="journal article" date="2018" name="Misainmurhag Hoiji">
        <title>Complete genome sequence of multidrug-resistant Moraxella osloensis NP7 with multiple plasmids isolated from human skin.</title>
        <authorList>
            <person name="Ganzorig M."/>
            <person name="Lim J.Y."/>
            <person name="Hwang I."/>
            <person name="Lee K."/>
        </authorList>
    </citation>
    <scope>NUCLEOTIDE SEQUENCE</scope>
    <source>
        <strain evidence="3">NP7</strain>
        <plasmid evidence="3">pNP7-1</plasmid>
    </source>
</reference>
<keyword evidence="1" id="KW-0812">Transmembrane</keyword>
<geneLocation type="plasmid" evidence="5">
    <name>pnp7-1</name>
</geneLocation>
<dbReference type="EMBL" id="CP024444">
    <property type="protein sequence ID" value="ATR79616.1"/>
    <property type="molecule type" value="Genomic_DNA"/>
</dbReference>
<reference evidence="5" key="1">
    <citation type="submission" date="2017-10" db="EMBL/GenBank/DDBJ databases">
        <title>Complete genome sequence of Moraxella osloensis NP7 isolated from human skin.</title>
        <authorList>
            <person name="Lee K."/>
            <person name="Lim J.Y."/>
            <person name="Hwang I."/>
        </authorList>
    </citation>
    <scope>NUCLEOTIDE SEQUENCE [LARGE SCALE GENOMIC DNA]</scope>
    <source>
        <strain evidence="5">NP7</strain>
        <plasmid evidence="5">pnp7-1</plasmid>
    </source>
</reference>
<geneLocation type="plasmid" evidence="3">
    <name>pNP7-1</name>
</geneLocation>
<dbReference type="RefSeq" id="WP_145958807.1">
    <property type="nucleotide sequence ID" value="NZ_CP024444.1"/>
</dbReference>
<evidence type="ECO:0000256" key="2">
    <source>
        <dbReference type="SAM" id="SignalP"/>
    </source>
</evidence>
<feature type="signal peptide" evidence="2">
    <location>
        <begin position="1"/>
        <end position="28"/>
    </location>
</feature>
<protein>
    <submittedName>
        <fullName evidence="3">Uncharacterized protein</fullName>
    </submittedName>
</protein>
<reference evidence="4" key="4">
    <citation type="submission" date="2019-04" db="EMBL/GenBank/DDBJ databases">
        <title>Moraxella osloensis CCUG 73412, isolated from corneal scrapings as causative agent of keratitis.</title>
        <authorList>
            <person name="Connolly G."/>
            <person name="Jaen-Luchoro D."/>
            <person name="Pinyeiro-Iglesias B."/>
            <person name="Curry A."/>
            <person name="Knowles S."/>
            <person name="Moore E.R.B."/>
        </authorList>
    </citation>
    <scope>NUCLEOTIDE SEQUENCE</scope>
    <source>
        <strain evidence="4">CCUG 73412</strain>
    </source>
</reference>
<feature type="transmembrane region" description="Helical" evidence="1">
    <location>
        <begin position="56"/>
        <end position="77"/>
    </location>
</feature>
<reference evidence="3" key="2">
    <citation type="journal article" date="2018" name="Genome Announc.">
        <title>Complete Genome Sequences of Three Moraxella osloensis Strains Isolated from Human Skin.</title>
        <authorList>
            <person name="Lim J.Y."/>
            <person name="Hwang I."/>
            <person name="Ganzorig M."/>
            <person name="Huang S.L."/>
            <person name="Cho G.S."/>
            <person name="Franz C.M.A.P."/>
            <person name="Lee K."/>
        </authorList>
    </citation>
    <scope>NUCLEOTIDE SEQUENCE</scope>
    <source>
        <strain evidence="3">NP7</strain>
        <plasmid evidence="3">pNP7-1</plasmid>
    </source>
</reference>
<feature type="chain" id="PRO_5013628896" evidence="2">
    <location>
        <begin position="29"/>
        <end position="125"/>
    </location>
</feature>
<evidence type="ECO:0000313" key="4">
    <source>
        <dbReference type="EMBL" id="MDI4510294.1"/>
    </source>
</evidence>
<dbReference type="EMBL" id="SSCJ01000007">
    <property type="protein sequence ID" value="MDI4510294.1"/>
    <property type="molecule type" value="Genomic_DNA"/>
</dbReference>
<evidence type="ECO:0000313" key="5">
    <source>
        <dbReference type="Proteomes" id="UP000229340"/>
    </source>
</evidence>
<name>A0A2D2LX98_FAUOS</name>
<dbReference type="AlphaFoldDB" id="A0A2D2LX98"/>
<keyword evidence="1" id="KW-0472">Membrane</keyword>
<keyword evidence="1" id="KW-1133">Transmembrane helix</keyword>
<dbReference type="Proteomes" id="UP000229340">
    <property type="component" value="Plasmid pNP7-1"/>
</dbReference>
<feature type="transmembrane region" description="Helical" evidence="1">
    <location>
        <begin position="89"/>
        <end position="115"/>
    </location>
</feature>
<sequence length="125" mass="13225">MSNLQQLKKLPATLISLLILFYVSPTFAALDALPDSPHQDATIPKVAGHFDETLGIAYKTFTGFAVVVGLIFIYVGLSRLKKINNDEISGSVASCFWILGIGGAMASLGVVLFSMSKTVESGTTG</sequence>